<keyword evidence="4" id="KW-1185">Reference proteome</keyword>
<proteinExistence type="inferred from homology"/>
<dbReference type="InterPro" id="IPR040044">
    <property type="entry name" value="SRR1L"/>
</dbReference>
<dbReference type="InterPro" id="IPR012942">
    <property type="entry name" value="SRR1-like"/>
</dbReference>
<sequence length="258" mass="30053">MTADKAKNRFQDGLTACRKVVKESAMFEELCQALRPHRSLIEKVRCLAIGSFHDEFPARYQLALLLELIDFIADEKQRTIEVSVYDPVFTSDDLNFISDMGPNWMCSKEVPSWIGVRDSNQVLFFLPHAPLDLTEEILKTERPELWLANNVIAHTDRYTKLQLHEKYPVISKLLNVLESSLKNDPISRLHEDEEFTTFVSKKKKRRNRKVFIEPKIDYDSVDSHFETCKVLTSFNNGLLLKEQPWINSFSDLTLHHIE</sequence>
<dbReference type="EMBL" id="HE616746">
    <property type="protein sequence ID" value="CCE92334.1"/>
    <property type="molecule type" value="Genomic_DNA"/>
</dbReference>
<dbReference type="RefSeq" id="XP_003681545.1">
    <property type="nucleotide sequence ID" value="XM_003681497.1"/>
</dbReference>
<evidence type="ECO:0000313" key="4">
    <source>
        <dbReference type="Proteomes" id="UP000005627"/>
    </source>
</evidence>
<dbReference type="HOGENOM" id="CLU_084828_0_0_1"/>
<dbReference type="Proteomes" id="UP000005627">
    <property type="component" value="Chromosome 5"/>
</dbReference>
<dbReference type="GO" id="GO:0005737">
    <property type="term" value="C:cytoplasm"/>
    <property type="evidence" value="ECO:0007669"/>
    <property type="project" value="TreeGrafter"/>
</dbReference>
<dbReference type="PANTHER" id="PTHR28626:SF3">
    <property type="entry name" value="SRR1-LIKE PROTEIN"/>
    <property type="match status" value="1"/>
</dbReference>
<dbReference type="GO" id="GO:0005634">
    <property type="term" value="C:nucleus"/>
    <property type="evidence" value="ECO:0007669"/>
    <property type="project" value="TreeGrafter"/>
</dbReference>
<dbReference type="AlphaFoldDB" id="G8ZUP0"/>
<gene>
    <name evidence="3" type="primary">TDEL0E00910</name>
    <name evidence="3" type="ORF">TDEL_0E00910</name>
</gene>
<feature type="domain" description="SRR1-like" evidence="2">
    <location>
        <begin position="31"/>
        <end position="255"/>
    </location>
</feature>
<dbReference type="FunCoup" id="G8ZUP0">
    <property type="interactions" value="85"/>
</dbReference>
<dbReference type="eggNOG" id="KOG3131">
    <property type="taxonomic scope" value="Eukaryota"/>
</dbReference>
<evidence type="ECO:0000256" key="1">
    <source>
        <dbReference type="ARBA" id="ARBA00009856"/>
    </source>
</evidence>
<reference evidence="3 4" key="1">
    <citation type="journal article" date="2011" name="Proc. Natl. Acad. Sci. U.S.A.">
        <title>Evolutionary erosion of yeast sex chromosomes by mating-type switching accidents.</title>
        <authorList>
            <person name="Gordon J.L."/>
            <person name="Armisen D."/>
            <person name="Proux-Wera E."/>
            <person name="Oheigeartaigh S.S."/>
            <person name="Byrne K.P."/>
            <person name="Wolfe K.H."/>
        </authorList>
    </citation>
    <scope>NUCLEOTIDE SEQUENCE [LARGE SCALE GENOMIC DNA]</scope>
    <source>
        <strain evidence="4">ATCC 10662 / CBS 1146 / NBRC 0425 / NCYC 2629 / NRRL Y-866</strain>
    </source>
</reference>
<name>G8ZUP0_TORDE</name>
<dbReference type="KEGG" id="tdl:TDEL_0E00910"/>
<comment type="similarity">
    <text evidence="1">Belongs to the SRR1 family.</text>
</comment>
<dbReference type="GeneID" id="11503735"/>
<dbReference type="Pfam" id="PF07985">
    <property type="entry name" value="SRR1"/>
    <property type="match status" value="1"/>
</dbReference>
<dbReference type="OrthoDB" id="551431at2759"/>
<accession>G8ZUP0</accession>
<dbReference type="InParanoid" id="G8ZUP0"/>
<protein>
    <recommendedName>
        <fullName evidence="2">SRR1-like domain-containing protein</fullName>
    </recommendedName>
</protein>
<evidence type="ECO:0000259" key="2">
    <source>
        <dbReference type="Pfam" id="PF07985"/>
    </source>
</evidence>
<organism evidence="3 4">
    <name type="scientific">Torulaspora delbrueckii</name>
    <name type="common">Yeast</name>
    <name type="synonym">Candida colliculosa</name>
    <dbReference type="NCBI Taxonomy" id="4950"/>
    <lineage>
        <taxon>Eukaryota</taxon>
        <taxon>Fungi</taxon>
        <taxon>Dikarya</taxon>
        <taxon>Ascomycota</taxon>
        <taxon>Saccharomycotina</taxon>
        <taxon>Saccharomycetes</taxon>
        <taxon>Saccharomycetales</taxon>
        <taxon>Saccharomycetaceae</taxon>
        <taxon>Torulaspora</taxon>
    </lineage>
</organism>
<dbReference type="PANTHER" id="PTHR28626">
    <property type="entry name" value="SRR1-LIKE PROTEIN"/>
    <property type="match status" value="1"/>
</dbReference>
<evidence type="ECO:0000313" key="3">
    <source>
        <dbReference type="EMBL" id="CCE92334.1"/>
    </source>
</evidence>
<dbReference type="GO" id="GO:0007017">
    <property type="term" value="P:microtubule-based process"/>
    <property type="evidence" value="ECO:0007669"/>
    <property type="project" value="EnsemblFungi"/>
</dbReference>